<gene>
    <name evidence="1" type="ORF">IAD15_03045</name>
</gene>
<evidence type="ECO:0000313" key="1">
    <source>
        <dbReference type="EMBL" id="HIU13028.1"/>
    </source>
</evidence>
<organism evidence="1 2">
    <name type="scientific">Candidatus Fimiplasma intestinipullorum</name>
    <dbReference type="NCBI Taxonomy" id="2840825"/>
    <lineage>
        <taxon>Bacteria</taxon>
        <taxon>Bacillati</taxon>
        <taxon>Bacillota</taxon>
        <taxon>Clostridia</taxon>
        <taxon>Eubacteriales</taxon>
        <taxon>Candidatus Fimiplasma</taxon>
    </lineage>
</organism>
<dbReference type="AlphaFoldDB" id="A0A9D1HM40"/>
<sequence length="69" mass="7904">MFVRAIKNNKGKTEGYFCSLVESYRDENGIPRHRVLINFGLVPPDAVPYLKAAFAKKKPRLVYDDEETS</sequence>
<proteinExistence type="predicted"/>
<reference evidence="1" key="1">
    <citation type="submission" date="2020-10" db="EMBL/GenBank/DDBJ databases">
        <authorList>
            <person name="Gilroy R."/>
        </authorList>
    </citation>
    <scope>NUCLEOTIDE SEQUENCE</scope>
    <source>
        <strain evidence="1">CHK195-11698</strain>
    </source>
</reference>
<reference evidence="1" key="2">
    <citation type="journal article" date="2021" name="PeerJ">
        <title>Extensive microbial diversity within the chicken gut microbiome revealed by metagenomics and culture.</title>
        <authorList>
            <person name="Gilroy R."/>
            <person name="Ravi A."/>
            <person name="Getino M."/>
            <person name="Pursley I."/>
            <person name="Horton D.L."/>
            <person name="Alikhan N.F."/>
            <person name="Baker D."/>
            <person name="Gharbi K."/>
            <person name="Hall N."/>
            <person name="Watson M."/>
            <person name="Adriaenssens E.M."/>
            <person name="Foster-Nyarko E."/>
            <person name="Jarju S."/>
            <person name="Secka A."/>
            <person name="Antonio M."/>
            <person name="Oren A."/>
            <person name="Chaudhuri R.R."/>
            <person name="La Ragione R."/>
            <person name="Hildebrand F."/>
            <person name="Pallen M.J."/>
        </authorList>
    </citation>
    <scope>NUCLEOTIDE SEQUENCE</scope>
    <source>
        <strain evidence="1">CHK195-11698</strain>
    </source>
</reference>
<name>A0A9D1HM40_9FIRM</name>
<dbReference type="EMBL" id="DVMJ01000021">
    <property type="protein sequence ID" value="HIU13028.1"/>
    <property type="molecule type" value="Genomic_DNA"/>
</dbReference>
<comment type="caution">
    <text evidence="1">The sequence shown here is derived from an EMBL/GenBank/DDBJ whole genome shotgun (WGS) entry which is preliminary data.</text>
</comment>
<evidence type="ECO:0000313" key="2">
    <source>
        <dbReference type="Proteomes" id="UP000824175"/>
    </source>
</evidence>
<dbReference type="Proteomes" id="UP000824175">
    <property type="component" value="Unassembled WGS sequence"/>
</dbReference>
<protein>
    <submittedName>
        <fullName evidence="1">Uncharacterized protein</fullName>
    </submittedName>
</protein>
<accession>A0A9D1HM40</accession>